<feature type="transmembrane region" description="Helical" evidence="9">
    <location>
        <begin position="309"/>
        <end position="329"/>
    </location>
</feature>
<dbReference type="PANTHER" id="PTHR30047">
    <property type="entry name" value="HIGH-AFFINITY CHOLINE TRANSPORT PROTEIN-RELATED"/>
    <property type="match status" value="1"/>
</dbReference>
<evidence type="ECO:0000256" key="6">
    <source>
        <dbReference type="ARBA" id="ARBA00022989"/>
    </source>
</evidence>
<feature type="transmembrane region" description="Helical" evidence="9">
    <location>
        <begin position="257"/>
        <end position="275"/>
    </location>
</feature>
<name>C7QZ57_JONDD</name>
<evidence type="ECO:0000256" key="8">
    <source>
        <dbReference type="SAM" id="MobiDB-lite"/>
    </source>
</evidence>
<keyword evidence="7 9" id="KW-0472">Membrane</keyword>
<evidence type="ECO:0000256" key="5">
    <source>
        <dbReference type="ARBA" id="ARBA00022692"/>
    </source>
</evidence>
<dbReference type="STRING" id="471856.Jden_0292"/>
<dbReference type="InterPro" id="IPR000060">
    <property type="entry name" value="BCCT_transptr"/>
</dbReference>
<proteinExistence type="inferred from homology"/>
<dbReference type="HOGENOM" id="CLU_010118_4_0_11"/>
<feature type="transmembrane region" description="Helical" evidence="9">
    <location>
        <begin position="98"/>
        <end position="119"/>
    </location>
</feature>
<keyword evidence="3" id="KW-0813">Transport</keyword>
<reference evidence="10 11" key="1">
    <citation type="journal article" date="2009" name="Stand. Genomic Sci.">
        <title>Complete genome sequence of Jonesia denitrificans type strain (Prevot 55134).</title>
        <authorList>
            <person name="Pukall R."/>
            <person name="Gehrich-Schroter G."/>
            <person name="Lapidus A."/>
            <person name="Nolan M."/>
            <person name="Glavina Del Rio T."/>
            <person name="Lucas S."/>
            <person name="Chen F."/>
            <person name="Tice H."/>
            <person name="Pitluck S."/>
            <person name="Cheng J.F."/>
            <person name="Copeland A."/>
            <person name="Saunders E."/>
            <person name="Brettin T."/>
            <person name="Detter J.C."/>
            <person name="Bruce D."/>
            <person name="Goodwin L."/>
            <person name="Pati A."/>
            <person name="Ivanova N."/>
            <person name="Mavromatis K."/>
            <person name="Ovchinnikova G."/>
            <person name="Chen A."/>
            <person name="Palaniappan K."/>
            <person name="Land M."/>
            <person name="Hauser L."/>
            <person name="Chang Y.J."/>
            <person name="Jeffries C.D."/>
            <person name="Chain P."/>
            <person name="Goker M."/>
            <person name="Bristow J."/>
            <person name="Eisen J.A."/>
            <person name="Markowitz V."/>
            <person name="Hugenholtz P."/>
            <person name="Kyrpides N.C."/>
            <person name="Klenk H.P."/>
            <person name="Han C."/>
        </authorList>
    </citation>
    <scope>NUCLEOTIDE SEQUENCE [LARGE SCALE GENOMIC DNA]</scope>
    <source>
        <strain evidence="11">ATCC 14870 / DSM 20603 / BCRC 15368 / CIP 55.134 / JCM 11481 / NBRC 15587 / NCTC 10816 / Prevot 55134</strain>
    </source>
</reference>
<dbReference type="RefSeq" id="WP_015770594.1">
    <property type="nucleotide sequence ID" value="NC_013174.1"/>
</dbReference>
<accession>C7QZ57</accession>
<feature type="transmembrane region" description="Helical" evidence="9">
    <location>
        <begin position="139"/>
        <end position="159"/>
    </location>
</feature>
<feature type="region of interest" description="Disordered" evidence="8">
    <location>
        <begin position="470"/>
        <end position="513"/>
    </location>
</feature>
<keyword evidence="4" id="KW-1003">Cell membrane</keyword>
<evidence type="ECO:0000256" key="3">
    <source>
        <dbReference type="ARBA" id="ARBA00022448"/>
    </source>
</evidence>
<comment type="similarity">
    <text evidence="2">Belongs to the BCCT transporter (TC 2.A.15) family.</text>
</comment>
<sequence>MVTVEQWRNSKVAKLATIPRIPAREKTGVSFPTNWSVFVIAIAATASVLIWANIAPDTISTTGGAIAYSSYRRGRAPLISALFEPVFPNASNRFAGRLIDVFAIIVTLFGTAISLGIGALQIQSGFTLVSGFSPEGNMFLIGALAVLTSLFIASAVSGVKKGIRALSNINMGLTIALALFMLIAGPTVFLLNLVPASVFSFFTELGLMLTRNPNQGQEAHDFLSAWTTFYWAWWVSWTPFVRMFIAKISRGRTLRQYVTTVVLVPAAISMVWFAIYGGTAISMTLDGNELMTGGSGEEVLFNMLSNLPFGLLTSIIAMIAIIIFFITAADSASIVMASMSQSGRPNPSKPVTITWGLLLGLIATSLLLAGGNNALSGLQSIMVVTALPFAFVTIGVMITWAKDLRTDPFIIRRTYAQEAIAQGVRRGIDEHGDAFVFSVNEVPEAEGAGANFPSDDPALTEWYVEATADADPDSSVLTESGPHVPVSPSTAPGNTAPSAATADASSPARRAPR</sequence>
<feature type="transmembrane region" description="Helical" evidence="9">
    <location>
        <begin position="381"/>
        <end position="401"/>
    </location>
</feature>
<dbReference type="OrthoDB" id="9775735at2"/>
<keyword evidence="6 9" id="KW-1133">Transmembrane helix</keyword>
<evidence type="ECO:0000256" key="9">
    <source>
        <dbReference type="SAM" id="Phobius"/>
    </source>
</evidence>
<evidence type="ECO:0000256" key="1">
    <source>
        <dbReference type="ARBA" id="ARBA00004651"/>
    </source>
</evidence>
<dbReference type="Proteomes" id="UP000000628">
    <property type="component" value="Chromosome"/>
</dbReference>
<dbReference type="GO" id="GO:0005886">
    <property type="term" value="C:plasma membrane"/>
    <property type="evidence" value="ECO:0007669"/>
    <property type="project" value="UniProtKB-SubCell"/>
</dbReference>
<evidence type="ECO:0000256" key="4">
    <source>
        <dbReference type="ARBA" id="ARBA00022475"/>
    </source>
</evidence>
<gene>
    <name evidence="10" type="ordered locus">Jden_0292</name>
</gene>
<dbReference type="GO" id="GO:0022857">
    <property type="term" value="F:transmembrane transporter activity"/>
    <property type="evidence" value="ECO:0007669"/>
    <property type="project" value="InterPro"/>
</dbReference>
<dbReference type="KEGG" id="jde:Jden_0292"/>
<feature type="compositionally biased region" description="Low complexity" evidence="8">
    <location>
        <begin position="495"/>
        <end position="513"/>
    </location>
</feature>
<dbReference type="Pfam" id="PF02028">
    <property type="entry name" value="BCCT"/>
    <property type="match status" value="1"/>
</dbReference>
<dbReference type="AlphaFoldDB" id="C7QZ57"/>
<dbReference type="eggNOG" id="COG1292">
    <property type="taxonomic scope" value="Bacteria"/>
</dbReference>
<feature type="transmembrane region" description="Helical" evidence="9">
    <location>
        <begin position="171"/>
        <end position="202"/>
    </location>
</feature>
<evidence type="ECO:0000313" key="10">
    <source>
        <dbReference type="EMBL" id="ACV07965.1"/>
    </source>
</evidence>
<feature type="transmembrane region" description="Helical" evidence="9">
    <location>
        <begin position="222"/>
        <end position="245"/>
    </location>
</feature>
<keyword evidence="11" id="KW-1185">Reference proteome</keyword>
<comment type="subcellular location">
    <subcellularLocation>
        <location evidence="1">Cell membrane</location>
        <topology evidence="1">Multi-pass membrane protein</topology>
    </subcellularLocation>
</comment>
<keyword evidence="5 9" id="KW-0812">Transmembrane</keyword>
<dbReference type="PANTHER" id="PTHR30047:SF7">
    <property type="entry name" value="HIGH-AFFINITY CHOLINE TRANSPORT PROTEIN"/>
    <property type="match status" value="1"/>
</dbReference>
<protein>
    <submittedName>
        <fullName evidence="10">BCCT transporter</fullName>
    </submittedName>
</protein>
<feature type="transmembrane region" description="Helical" evidence="9">
    <location>
        <begin position="350"/>
        <end position="369"/>
    </location>
</feature>
<feature type="transmembrane region" description="Helical" evidence="9">
    <location>
        <begin position="35"/>
        <end position="54"/>
    </location>
</feature>
<organism evidence="10 11">
    <name type="scientific">Jonesia denitrificans (strain ATCC 14870 / DSM 20603 / BCRC 15368 / CIP 55.134 / JCM 11481 / NBRC 15587 / NCTC 10816 / Prevot 55134)</name>
    <name type="common">Listeria denitrificans</name>
    <dbReference type="NCBI Taxonomy" id="471856"/>
    <lineage>
        <taxon>Bacteria</taxon>
        <taxon>Bacillati</taxon>
        <taxon>Actinomycetota</taxon>
        <taxon>Actinomycetes</taxon>
        <taxon>Micrococcales</taxon>
        <taxon>Jonesiaceae</taxon>
        <taxon>Jonesia</taxon>
    </lineage>
</organism>
<evidence type="ECO:0000256" key="2">
    <source>
        <dbReference type="ARBA" id="ARBA00005658"/>
    </source>
</evidence>
<dbReference type="EMBL" id="CP001706">
    <property type="protein sequence ID" value="ACV07965.1"/>
    <property type="molecule type" value="Genomic_DNA"/>
</dbReference>
<evidence type="ECO:0000313" key="11">
    <source>
        <dbReference type="Proteomes" id="UP000000628"/>
    </source>
</evidence>
<evidence type="ECO:0000256" key="7">
    <source>
        <dbReference type="ARBA" id="ARBA00023136"/>
    </source>
</evidence>